<reference evidence="1 2" key="1">
    <citation type="journal article" date="2014" name="Int. J. Syst. Evol. Microbiol.">
        <title>Draft Genome Sequence of Corynebacterium ulcerans FRC58, Isolated from the Bronchitic Aspiration of a Patient in France.</title>
        <authorList>
            <person name="Silva Ado S."/>
            <person name="Barauna R.A."/>
            <person name="de Sa P.C."/>
            <person name="das Gracas D.A."/>
            <person name="Carneiro A.R."/>
            <person name="Thouvenin M."/>
            <person name="Azevedo V."/>
            <person name="Badell E."/>
            <person name="Guiso N."/>
            <person name="da Silva A.L."/>
            <person name="Ramos R.T."/>
        </authorList>
    </citation>
    <scope>NUCLEOTIDE SEQUENCE [LARGE SCALE GENOMIC DNA]</scope>
    <source>
        <strain evidence="1 2">FRC58</strain>
    </source>
</reference>
<gene>
    <name evidence="1" type="ORF">CulFRC58_1969</name>
</gene>
<name>A0ABM5U3U3_CORUL</name>
<keyword evidence="2" id="KW-1185">Reference proteome</keyword>
<dbReference type="Proteomes" id="UP000036185">
    <property type="component" value="Chromosome"/>
</dbReference>
<evidence type="ECO:0000313" key="2">
    <source>
        <dbReference type="Proteomes" id="UP000036185"/>
    </source>
</evidence>
<sequence length="79" mass="9431">MYAEEKTYKVNRAKGKTMKSRISQIVNEQFMFPARRRLSLSLDCFFWLIRGKQTRELGSQPPRLPRRWVFNVQGVVRVV</sequence>
<evidence type="ECO:0000313" key="1">
    <source>
        <dbReference type="EMBL" id="AKN77823.1"/>
    </source>
</evidence>
<evidence type="ECO:0008006" key="3">
    <source>
        <dbReference type="Google" id="ProtNLM"/>
    </source>
</evidence>
<proteinExistence type="predicted"/>
<protein>
    <recommendedName>
        <fullName evidence="3">Transposase</fullName>
    </recommendedName>
</protein>
<organism evidence="1 2">
    <name type="scientific">Corynebacterium ulcerans FRC58</name>
    <dbReference type="NCBI Taxonomy" id="1408268"/>
    <lineage>
        <taxon>Bacteria</taxon>
        <taxon>Bacillati</taxon>
        <taxon>Actinomycetota</taxon>
        <taxon>Actinomycetes</taxon>
        <taxon>Mycobacteriales</taxon>
        <taxon>Corynebacteriaceae</taxon>
        <taxon>Corynebacterium</taxon>
    </lineage>
</organism>
<dbReference type="EMBL" id="CP011913">
    <property type="protein sequence ID" value="AKN77823.1"/>
    <property type="molecule type" value="Genomic_DNA"/>
</dbReference>
<accession>A0ABM5U3U3</accession>